<evidence type="ECO:0000313" key="3">
    <source>
        <dbReference type="Proteomes" id="UP001162891"/>
    </source>
</evidence>
<keyword evidence="1" id="KW-0732">Signal</keyword>
<dbReference type="Proteomes" id="UP001162891">
    <property type="component" value="Chromosome"/>
</dbReference>
<evidence type="ECO:0000313" key="2">
    <source>
        <dbReference type="EMBL" id="BDG04927.1"/>
    </source>
</evidence>
<protein>
    <recommendedName>
        <fullName evidence="4">Lipoprotein</fullName>
    </recommendedName>
</protein>
<evidence type="ECO:0008006" key="4">
    <source>
        <dbReference type="Google" id="ProtNLM"/>
    </source>
</evidence>
<feature type="signal peptide" evidence="1">
    <location>
        <begin position="1"/>
        <end position="19"/>
    </location>
</feature>
<name>A0ABM7WZG8_9BACT</name>
<dbReference type="EMBL" id="AP025591">
    <property type="protein sequence ID" value="BDG04927.1"/>
    <property type="molecule type" value="Genomic_DNA"/>
</dbReference>
<proteinExistence type="predicted"/>
<reference evidence="3" key="1">
    <citation type="journal article" date="2022" name="Int. J. Syst. Evol. Microbiol.">
        <title>Anaeromyxobacter oryzae sp. nov., Anaeromyxobacter diazotrophicus sp. nov. and Anaeromyxobacter paludicola sp. nov., isolated from paddy soils.</title>
        <authorList>
            <person name="Itoh H."/>
            <person name="Xu Z."/>
            <person name="Mise K."/>
            <person name="Masuda Y."/>
            <person name="Ushijima N."/>
            <person name="Hayakawa C."/>
            <person name="Shiratori Y."/>
            <person name="Senoo K."/>
        </authorList>
    </citation>
    <scope>NUCLEOTIDE SEQUENCE [LARGE SCALE GENOMIC DNA]</scope>
    <source>
        <strain evidence="3">Red232</strain>
    </source>
</reference>
<dbReference type="PROSITE" id="PS51257">
    <property type="entry name" value="PROKAR_LIPOPROTEIN"/>
    <property type="match status" value="1"/>
</dbReference>
<dbReference type="RefSeq" id="WP_248353443.1">
    <property type="nucleotide sequence ID" value="NZ_AP025591.1"/>
</dbReference>
<accession>A0ABM7WZG8</accession>
<sequence>MSIRLARLLLVVSGVTAIAACQRPAVGSRCTLTWNRADGSIPPPTPSTAQGDYFESGNIGCDDLTCIVSPAPEGSKYGSCSGEACGYCSKPCVSNADCYSSSTGLVCDQIVLDPAFLATLDETTKQRYLGEIRFSSYCVVPRQ</sequence>
<dbReference type="NCBIfam" id="NF033754">
    <property type="entry name" value="gliding_CglC"/>
    <property type="match status" value="1"/>
</dbReference>
<evidence type="ECO:0000256" key="1">
    <source>
        <dbReference type="SAM" id="SignalP"/>
    </source>
</evidence>
<keyword evidence="3" id="KW-1185">Reference proteome</keyword>
<gene>
    <name evidence="2" type="ORF">AMOR_39230</name>
</gene>
<feature type="chain" id="PRO_5046103828" description="Lipoprotein" evidence="1">
    <location>
        <begin position="20"/>
        <end position="143"/>
    </location>
</feature>
<organism evidence="2 3">
    <name type="scientific">Anaeromyxobacter oryzae</name>
    <dbReference type="NCBI Taxonomy" id="2918170"/>
    <lineage>
        <taxon>Bacteria</taxon>
        <taxon>Pseudomonadati</taxon>
        <taxon>Myxococcota</taxon>
        <taxon>Myxococcia</taxon>
        <taxon>Myxococcales</taxon>
        <taxon>Cystobacterineae</taxon>
        <taxon>Anaeromyxobacteraceae</taxon>
        <taxon>Anaeromyxobacter</taxon>
    </lineage>
</organism>